<dbReference type="GO" id="GO:0042799">
    <property type="term" value="F:histone H4K20 methyltransferase activity"/>
    <property type="evidence" value="ECO:0007669"/>
    <property type="project" value="TreeGrafter"/>
</dbReference>
<dbReference type="AlphaFoldDB" id="A0AAV2QVB0"/>
<dbReference type="InterPro" id="IPR051760">
    <property type="entry name" value="KMT5A"/>
</dbReference>
<dbReference type="InterPro" id="IPR047266">
    <property type="entry name" value="KMT5A-like_SET"/>
</dbReference>
<name>A0AAV2QVB0_MEGNR</name>
<organism evidence="2 3">
    <name type="scientific">Meganyctiphanes norvegica</name>
    <name type="common">Northern krill</name>
    <name type="synonym">Thysanopoda norvegica</name>
    <dbReference type="NCBI Taxonomy" id="48144"/>
    <lineage>
        <taxon>Eukaryota</taxon>
        <taxon>Metazoa</taxon>
        <taxon>Ecdysozoa</taxon>
        <taxon>Arthropoda</taxon>
        <taxon>Crustacea</taxon>
        <taxon>Multicrustacea</taxon>
        <taxon>Malacostraca</taxon>
        <taxon>Eumalacostraca</taxon>
        <taxon>Eucarida</taxon>
        <taxon>Euphausiacea</taxon>
        <taxon>Euphausiidae</taxon>
        <taxon>Meganyctiphanes</taxon>
    </lineage>
</organism>
<proteinExistence type="predicted"/>
<dbReference type="GO" id="GO:0005700">
    <property type="term" value="C:polytene chromosome"/>
    <property type="evidence" value="ECO:0007669"/>
    <property type="project" value="TreeGrafter"/>
</dbReference>
<gene>
    <name evidence="2" type="ORF">MNOR_LOCUS17540</name>
</gene>
<dbReference type="SUPFAM" id="SSF82199">
    <property type="entry name" value="SET domain"/>
    <property type="match status" value="1"/>
</dbReference>
<evidence type="ECO:0000259" key="1">
    <source>
        <dbReference type="PROSITE" id="PS50280"/>
    </source>
</evidence>
<dbReference type="Gene3D" id="2.170.270.10">
    <property type="entry name" value="SET domain"/>
    <property type="match status" value="1"/>
</dbReference>
<dbReference type="InterPro" id="IPR001214">
    <property type="entry name" value="SET_dom"/>
</dbReference>
<dbReference type="CDD" id="cd10528">
    <property type="entry name" value="SET_SETD8"/>
    <property type="match status" value="1"/>
</dbReference>
<dbReference type="InterPro" id="IPR046341">
    <property type="entry name" value="SET_dom_sf"/>
</dbReference>
<dbReference type="GO" id="GO:0005634">
    <property type="term" value="C:nucleus"/>
    <property type="evidence" value="ECO:0007669"/>
    <property type="project" value="TreeGrafter"/>
</dbReference>
<keyword evidence="3" id="KW-1185">Reference proteome</keyword>
<protein>
    <recommendedName>
        <fullName evidence="1">SET domain-containing protein</fullName>
    </recommendedName>
</protein>
<dbReference type="SMART" id="SM00317">
    <property type="entry name" value="SET"/>
    <property type="match status" value="1"/>
</dbReference>
<evidence type="ECO:0000313" key="2">
    <source>
        <dbReference type="EMBL" id="CAL4103354.1"/>
    </source>
</evidence>
<sequence>MDLFCRVCGRPRSNGKLMDRNQKNVLRWFKNDESFSSETLMICGTCRTTVKIHKLDHSRSKKTNKRPTKILNIIPWNSKENSPIFNNKGIAYRTSFGLRRALDGTYRNPQEQLPEHEIPLLPTVPETEEIPSPAGKKEMDVPQCLAGGIPRRSKRKPKDNFPEETLQEMIPKILSGVEEGIQIEFYGEKGCGIKTNRPFKKGDYVCEYKGELVDMSEGMEREQKYSKDASLGSYCFYFKHKNHKLCIDATQESPYMGRLVNHSREGNLVPMTVEVKRNPRLILKAKEDIDANTEVTYDYGDLSKESVKHNPWLAF</sequence>
<dbReference type="GO" id="GO:0043516">
    <property type="term" value="P:regulation of DNA damage response, signal transduction by p53 class mediator"/>
    <property type="evidence" value="ECO:0007669"/>
    <property type="project" value="TreeGrafter"/>
</dbReference>
<evidence type="ECO:0000313" key="3">
    <source>
        <dbReference type="Proteomes" id="UP001497623"/>
    </source>
</evidence>
<dbReference type="Pfam" id="PF00856">
    <property type="entry name" value="SET"/>
    <property type="match status" value="1"/>
</dbReference>
<dbReference type="PANTHER" id="PTHR46167">
    <property type="entry name" value="N-LYSINE METHYLTRANSFERASE KMT5A"/>
    <property type="match status" value="1"/>
</dbReference>
<dbReference type="Proteomes" id="UP001497623">
    <property type="component" value="Unassembled WGS sequence"/>
</dbReference>
<feature type="domain" description="SET" evidence="1">
    <location>
        <begin position="179"/>
        <end position="300"/>
    </location>
</feature>
<dbReference type="GO" id="GO:0006357">
    <property type="term" value="P:regulation of transcription by RNA polymerase II"/>
    <property type="evidence" value="ECO:0007669"/>
    <property type="project" value="TreeGrafter"/>
</dbReference>
<comment type="caution">
    <text evidence="2">The sequence shown here is derived from an EMBL/GenBank/DDBJ whole genome shotgun (WGS) entry which is preliminary data.</text>
</comment>
<dbReference type="PROSITE" id="PS50280">
    <property type="entry name" value="SET"/>
    <property type="match status" value="1"/>
</dbReference>
<accession>A0AAV2QVB0</accession>
<dbReference type="PANTHER" id="PTHR46167:SF1">
    <property type="entry name" value="N-LYSINE METHYLTRANSFERASE KMT5A"/>
    <property type="match status" value="1"/>
</dbReference>
<reference evidence="2 3" key="1">
    <citation type="submission" date="2024-05" db="EMBL/GenBank/DDBJ databases">
        <authorList>
            <person name="Wallberg A."/>
        </authorList>
    </citation>
    <scope>NUCLEOTIDE SEQUENCE [LARGE SCALE GENOMIC DNA]</scope>
</reference>
<dbReference type="EMBL" id="CAXKWB010012107">
    <property type="protein sequence ID" value="CAL4103354.1"/>
    <property type="molecule type" value="Genomic_DNA"/>
</dbReference>